<dbReference type="Proteomes" id="UP000824246">
    <property type="component" value="Unassembled WGS sequence"/>
</dbReference>
<keyword evidence="2" id="KW-0472">Membrane</keyword>
<proteinExistence type="predicted"/>
<evidence type="ECO:0000256" key="2">
    <source>
        <dbReference type="ARBA" id="ARBA00023136"/>
    </source>
</evidence>
<comment type="caution">
    <text evidence="5">The sequence shown here is derived from an EMBL/GenBank/DDBJ whole genome shotgun (WGS) entry which is preliminary data.</text>
</comment>
<dbReference type="SUPFAM" id="SSF48452">
    <property type="entry name" value="TPR-like"/>
    <property type="match status" value="1"/>
</dbReference>
<dbReference type="NCBIfam" id="TIGR03302">
    <property type="entry name" value="OM_YfiO"/>
    <property type="match status" value="1"/>
</dbReference>
<evidence type="ECO:0000313" key="6">
    <source>
        <dbReference type="Proteomes" id="UP000824246"/>
    </source>
</evidence>
<accession>A0A9D1VRB2</accession>
<dbReference type="InterPro" id="IPR017689">
    <property type="entry name" value="BamD"/>
</dbReference>
<dbReference type="InterPro" id="IPR039565">
    <property type="entry name" value="BamD-like"/>
</dbReference>
<dbReference type="EMBL" id="DXFB01000117">
    <property type="protein sequence ID" value="HIX45421.1"/>
    <property type="molecule type" value="Genomic_DNA"/>
</dbReference>
<organism evidence="5 6">
    <name type="scientific">Candidatus Barnesiella excrementipullorum</name>
    <dbReference type="NCBI Taxonomy" id="2838479"/>
    <lineage>
        <taxon>Bacteria</taxon>
        <taxon>Pseudomonadati</taxon>
        <taxon>Bacteroidota</taxon>
        <taxon>Bacteroidia</taxon>
        <taxon>Bacteroidales</taxon>
        <taxon>Barnesiellaceae</taxon>
        <taxon>Barnesiella</taxon>
    </lineage>
</organism>
<name>A0A9D1VRB2_9BACT</name>
<dbReference type="InterPro" id="IPR011990">
    <property type="entry name" value="TPR-like_helical_dom_sf"/>
</dbReference>
<keyword evidence="1" id="KW-0732">Signal</keyword>
<keyword evidence="3" id="KW-0998">Cell outer membrane</keyword>
<dbReference type="Pfam" id="PF13525">
    <property type="entry name" value="YfiO"/>
    <property type="match status" value="1"/>
</dbReference>
<evidence type="ECO:0000313" key="5">
    <source>
        <dbReference type="EMBL" id="HIX45421.1"/>
    </source>
</evidence>
<protein>
    <submittedName>
        <fullName evidence="5">Outer membrane protein assembly factor BamD</fullName>
    </submittedName>
</protein>
<reference evidence="5" key="2">
    <citation type="submission" date="2021-04" db="EMBL/GenBank/DDBJ databases">
        <authorList>
            <person name="Gilroy R."/>
        </authorList>
    </citation>
    <scope>NUCLEOTIDE SEQUENCE</scope>
    <source>
        <strain evidence="5">ChiHjej12B11-16260</strain>
    </source>
</reference>
<evidence type="ECO:0000256" key="1">
    <source>
        <dbReference type="ARBA" id="ARBA00022729"/>
    </source>
</evidence>
<feature type="domain" description="Outer membrane lipoprotein BamD-like" evidence="4">
    <location>
        <begin position="33"/>
        <end position="178"/>
    </location>
</feature>
<gene>
    <name evidence="5" type="primary">bamD</name>
    <name evidence="5" type="ORF">H9982_04300</name>
</gene>
<dbReference type="Gene3D" id="1.25.40.10">
    <property type="entry name" value="Tetratricopeptide repeat domain"/>
    <property type="match status" value="1"/>
</dbReference>
<reference evidence="5" key="1">
    <citation type="journal article" date="2021" name="PeerJ">
        <title>Extensive microbial diversity within the chicken gut microbiome revealed by metagenomics and culture.</title>
        <authorList>
            <person name="Gilroy R."/>
            <person name="Ravi A."/>
            <person name="Getino M."/>
            <person name="Pursley I."/>
            <person name="Horton D.L."/>
            <person name="Alikhan N.F."/>
            <person name="Baker D."/>
            <person name="Gharbi K."/>
            <person name="Hall N."/>
            <person name="Watson M."/>
            <person name="Adriaenssens E.M."/>
            <person name="Foster-Nyarko E."/>
            <person name="Jarju S."/>
            <person name="Secka A."/>
            <person name="Antonio M."/>
            <person name="Oren A."/>
            <person name="Chaudhuri R.R."/>
            <person name="La Ragione R."/>
            <person name="Hildebrand F."/>
            <person name="Pallen M.J."/>
        </authorList>
    </citation>
    <scope>NUCLEOTIDE SEQUENCE</scope>
    <source>
        <strain evidence="5">ChiHjej12B11-16260</strain>
    </source>
</reference>
<evidence type="ECO:0000256" key="3">
    <source>
        <dbReference type="ARBA" id="ARBA00023237"/>
    </source>
</evidence>
<dbReference type="AlphaFoldDB" id="A0A9D1VRB2"/>
<evidence type="ECO:0000259" key="4">
    <source>
        <dbReference type="Pfam" id="PF13525"/>
    </source>
</evidence>
<dbReference type="PROSITE" id="PS51257">
    <property type="entry name" value="PROKAR_LIPOPROTEIN"/>
    <property type="match status" value="1"/>
</dbReference>
<sequence>MRKALFIFLAISLLTSCGEFEKVRKSNDYDLKYEYAQRAFENKKYMECATLLEELVTIYKGSERAEDALYMLARSYYLNEDYLTAGEYFKAYYRNFPKGKYAELSRYYCGYGYYLDSPDPRLDQSGTYKAIEEMQQFIDYFPKSDKAPEAQEIIFELQDKLVYKELLNAQLYYNLGNYMGNNYQSAVITAQNALKEYPYTRYKETLMMLILKSKYQEAMQSYDEKKPERFRGVLDEYYSFINEFPDGPNTKEAQNIFKVASRYVKE</sequence>